<evidence type="ECO:0000259" key="5">
    <source>
        <dbReference type="Pfam" id="PF17668"/>
    </source>
</evidence>
<organism evidence="6 7">
    <name type="scientific">Amycolatopsis rubida</name>
    <dbReference type="NCBI Taxonomy" id="112413"/>
    <lineage>
        <taxon>Bacteria</taxon>
        <taxon>Bacillati</taxon>
        <taxon>Actinomycetota</taxon>
        <taxon>Actinomycetes</taxon>
        <taxon>Pseudonocardiales</taxon>
        <taxon>Pseudonocardiaceae</taxon>
        <taxon>Amycolatopsis</taxon>
    </lineage>
</organism>
<feature type="binding site" evidence="3">
    <location>
        <begin position="91"/>
        <end position="96"/>
    </location>
    <ligand>
        <name>acetyl-CoA</name>
        <dbReference type="ChEBI" id="CHEBI:57288"/>
    </ligand>
</feature>
<dbReference type="InterPro" id="IPR025559">
    <property type="entry name" value="Eis_dom"/>
</dbReference>
<feature type="domain" description="Eis-like acetyltransferase" evidence="5">
    <location>
        <begin position="181"/>
        <end position="293"/>
    </location>
</feature>
<comment type="subunit">
    <text evidence="3">Homohexamer; trimer of dimers.</text>
</comment>
<accession>A0A1I5ZSU5</accession>
<dbReference type="STRING" id="112413.SAMN05421854_11680"/>
<feature type="binding site" evidence="3">
    <location>
        <begin position="119"/>
        <end position="120"/>
    </location>
    <ligand>
        <name>acetyl-CoA</name>
        <dbReference type="ChEBI" id="CHEBI:57288"/>
    </ligand>
</feature>
<gene>
    <name evidence="6" type="ORF">SAMN05421854_11680</name>
</gene>
<dbReference type="GO" id="GO:0034069">
    <property type="term" value="F:aminoglycoside N-acetyltransferase activity"/>
    <property type="evidence" value="ECO:0007669"/>
    <property type="project" value="TreeGrafter"/>
</dbReference>
<dbReference type="Pfam" id="PF13527">
    <property type="entry name" value="Acetyltransf_9"/>
    <property type="match status" value="1"/>
</dbReference>
<feature type="active site" description="Proton acceptor; via carboxylate" evidence="3">
    <location>
        <position position="405"/>
    </location>
</feature>
<evidence type="ECO:0000256" key="3">
    <source>
        <dbReference type="HAMAP-Rule" id="MF_01812"/>
    </source>
</evidence>
<name>A0A1I5ZSU5_9PSEU</name>
<dbReference type="InterPro" id="IPR051554">
    <property type="entry name" value="Acetyltransferase_Eis"/>
</dbReference>
<proteinExistence type="inferred from homology"/>
<keyword evidence="2 3" id="KW-0012">Acyltransferase</keyword>
<dbReference type="InterPro" id="IPR022902">
    <property type="entry name" value="NAcTrfase_Eis"/>
</dbReference>
<evidence type="ECO:0000313" key="6">
    <source>
        <dbReference type="EMBL" id="SFQ59528.1"/>
    </source>
</evidence>
<dbReference type="InterPro" id="IPR041380">
    <property type="entry name" value="Acetyltransf_17"/>
</dbReference>
<dbReference type="Pfam" id="PF13530">
    <property type="entry name" value="SCP2_2"/>
    <property type="match status" value="1"/>
</dbReference>
<dbReference type="NCBIfam" id="NF002367">
    <property type="entry name" value="PRK01346.1-4"/>
    <property type="match status" value="1"/>
</dbReference>
<dbReference type="RefSeq" id="WP_093576507.1">
    <property type="nucleotide sequence ID" value="NZ_FOWC01000016.1"/>
</dbReference>
<dbReference type="Pfam" id="PF17668">
    <property type="entry name" value="Acetyltransf_17"/>
    <property type="match status" value="1"/>
</dbReference>
<feature type="domain" description="Enhanced intracellular survival protein" evidence="4">
    <location>
        <begin position="305"/>
        <end position="401"/>
    </location>
</feature>
<evidence type="ECO:0000313" key="7">
    <source>
        <dbReference type="Proteomes" id="UP000199137"/>
    </source>
</evidence>
<keyword evidence="1 3" id="KW-0808">Transferase</keyword>
<dbReference type="SUPFAM" id="SSF55718">
    <property type="entry name" value="SCP-like"/>
    <property type="match status" value="1"/>
</dbReference>
<dbReference type="PANTHER" id="PTHR37817:SF1">
    <property type="entry name" value="N-ACETYLTRANSFERASE EIS"/>
    <property type="match status" value="1"/>
</dbReference>
<feature type="active site" description="Proton donor" evidence="3">
    <location>
        <position position="124"/>
    </location>
</feature>
<protein>
    <submittedName>
        <fullName evidence="6">Predicted acetyltransferase</fullName>
    </submittedName>
</protein>
<dbReference type="AlphaFoldDB" id="A0A1I5ZSU5"/>
<dbReference type="HAMAP" id="MF_01812">
    <property type="entry name" value="Eis"/>
    <property type="match status" value="1"/>
</dbReference>
<evidence type="ECO:0000259" key="4">
    <source>
        <dbReference type="Pfam" id="PF13530"/>
    </source>
</evidence>
<dbReference type="SUPFAM" id="SSF55729">
    <property type="entry name" value="Acyl-CoA N-acyltransferases (Nat)"/>
    <property type="match status" value="1"/>
</dbReference>
<comment type="similarity">
    <text evidence="3">Belongs to the acetyltransferase Eis family.</text>
</comment>
<dbReference type="OrthoDB" id="8399956at2"/>
<sequence length="405" mass="43933">MSDYVVRPITDSESRATFDLLVRSLHGNPPSDERWARVADSWKADGRTGAFHDSEPIGIASSFAATLTVPGGAAVPMAAVDGVGVRADWTRRGVLTAMMDRQLHDFVRRGHVVAALHASEALIYGRFGYGVATRMATMQVKQPAPLRETVVAPGRVRLLSTDEAIATIPSLYQRIDTGRPGRIARPELWWPIAFTWHLHPDGGNHRVAVHSGPDGDDGFAVFHVVPQNTYLDPERGAALEVHELHAATPEALAGLWRFLLSVDLIEVVHARGRPVDDPVGLLLVDPRRAQTVGVDDELWLRLIDVEAALAARAYGSAEPVVLEVNDRMLPDNQGRYRVGGSGVERTEADADLQLDVDTLAMLYLGAWEAGPLALSGRITGASGETLARVDALFRTGTPPWTGTHF</sequence>
<feature type="binding site" evidence="3">
    <location>
        <begin position="83"/>
        <end position="85"/>
    </location>
    <ligand>
        <name>acetyl-CoA</name>
        <dbReference type="ChEBI" id="CHEBI:57288"/>
    </ligand>
</feature>
<dbReference type="PANTHER" id="PTHR37817">
    <property type="entry name" value="N-ACETYLTRANSFERASE EIS"/>
    <property type="match status" value="1"/>
</dbReference>
<dbReference type="EMBL" id="FOWC01000016">
    <property type="protein sequence ID" value="SFQ59528.1"/>
    <property type="molecule type" value="Genomic_DNA"/>
</dbReference>
<dbReference type="InterPro" id="IPR036527">
    <property type="entry name" value="SCP2_sterol-bd_dom_sf"/>
</dbReference>
<dbReference type="Proteomes" id="UP000199137">
    <property type="component" value="Unassembled WGS sequence"/>
</dbReference>
<dbReference type="InterPro" id="IPR016181">
    <property type="entry name" value="Acyl_CoA_acyltransferase"/>
</dbReference>
<evidence type="ECO:0000256" key="1">
    <source>
        <dbReference type="ARBA" id="ARBA00022679"/>
    </source>
</evidence>
<evidence type="ECO:0000256" key="2">
    <source>
        <dbReference type="ARBA" id="ARBA00023315"/>
    </source>
</evidence>
<reference evidence="6 7" key="1">
    <citation type="submission" date="2016-10" db="EMBL/GenBank/DDBJ databases">
        <authorList>
            <person name="de Groot N.N."/>
        </authorList>
    </citation>
    <scope>NUCLEOTIDE SEQUENCE [LARGE SCALE GENOMIC DNA]</scope>
    <source>
        <strain evidence="6 7">DSM 44637</strain>
    </source>
</reference>
<dbReference type="GO" id="GO:0030649">
    <property type="term" value="P:aminoglycoside antibiotic catabolic process"/>
    <property type="evidence" value="ECO:0007669"/>
    <property type="project" value="TreeGrafter"/>
</dbReference>
<dbReference type="Gene3D" id="3.30.1050.10">
    <property type="entry name" value="SCP2 sterol-binding domain"/>
    <property type="match status" value="1"/>
</dbReference>
<dbReference type="Gene3D" id="3.40.630.30">
    <property type="match status" value="2"/>
</dbReference>